<evidence type="ECO:0000313" key="3">
    <source>
        <dbReference type="Proteomes" id="UP001283361"/>
    </source>
</evidence>
<organism evidence="2 3">
    <name type="scientific">Elysia crispata</name>
    <name type="common">lettuce slug</name>
    <dbReference type="NCBI Taxonomy" id="231223"/>
    <lineage>
        <taxon>Eukaryota</taxon>
        <taxon>Metazoa</taxon>
        <taxon>Spiralia</taxon>
        <taxon>Lophotrochozoa</taxon>
        <taxon>Mollusca</taxon>
        <taxon>Gastropoda</taxon>
        <taxon>Heterobranchia</taxon>
        <taxon>Euthyneura</taxon>
        <taxon>Panpulmonata</taxon>
        <taxon>Sacoglossa</taxon>
        <taxon>Placobranchoidea</taxon>
        <taxon>Plakobranchidae</taxon>
        <taxon>Elysia</taxon>
    </lineage>
</organism>
<evidence type="ECO:0000256" key="1">
    <source>
        <dbReference type="SAM" id="MobiDB-lite"/>
    </source>
</evidence>
<dbReference type="AlphaFoldDB" id="A0AAE1E2I7"/>
<accession>A0AAE1E2I7</accession>
<proteinExistence type="predicted"/>
<comment type="caution">
    <text evidence="2">The sequence shown here is derived from an EMBL/GenBank/DDBJ whole genome shotgun (WGS) entry which is preliminary data.</text>
</comment>
<keyword evidence="3" id="KW-1185">Reference proteome</keyword>
<name>A0AAE1E2I7_9GAST</name>
<feature type="compositionally biased region" description="Basic and acidic residues" evidence="1">
    <location>
        <begin position="38"/>
        <end position="53"/>
    </location>
</feature>
<dbReference type="Proteomes" id="UP001283361">
    <property type="component" value="Unassembled WGS sequence"/>
</dbReference>
<reference evidence="2" key="1">
    <citation type="journal article" date="2023" name="G3 (Bethesda)">
        <title>A reference genome for the long-term kleptoplast-retaining sea slug Elysia crispata morphotype clarki.</title>
        <authorList>
            <person name="Eastman K.E."/>
            <person name="Pendleton A.L."/>
            <person name="Shaikh M.A."/>
            <person name="Suttiyut T."/>
            <person name="Ogas R."/>
            <person name="Tomko P."/>
            <person name="Gavelis G."/>
            <person name="Widhalm J.R."/>
            <person name="Wisecaver J.H."/>
        </authorList>
    </citation>
    <scope>NUCLEOTIDE SEQUENCE</scope>
    <source>
        <strain evidence="2">ECLA1</strain>
    </source>
</reference>
<feature type="region of interest" description="Disordered" evidence="1">
    <location>
        <begin position="38"/>
        <end position="75"/>
    </location>
</feature>
<gene>
    <name evidence="2" type="ORF">RRG08_055311</name>
</gene>
<sequence length="75" mass="8389">MVDLIRFLVWSPSSNSYPALMWPPLLYCLWARGTHPDIDRPARDNGGEGDRGSVEATLSAGHGTEMRRVASHSWH</sequence>
<protein>
    <submittedName>
        <fullName evidence="2">Uncharacterized protein</fullName>
    </submittedName>
</protein>
<dbReference type="EMBL" id="JAWDGP010001389">
    <property type="protein sequence ID" value="KAK3792044.1"/>
    <property type="molecule type" value="Genomic_DNA"/>
</dbReference>
<evidence type="ECO:0000313" key="2">
    <source>
        <dbReference type="EMBL" id="KAK3792044.1"/>
    </source>
</evidence>